<accession>A0AAD9X1N8</accession>
<reference evidence="1" key="1">
    <citation type="journal article" date="2023" name="Plant J.">
        <title>Genome sequences and population genomics provide insights into the demographic history, inbreeding, and mutation load of two 'living fossil' tree species of Dipteronia.</title>
        <authorList>
            <person name="Feng Y."/>
            <person name="Comes H.P."/>
            <person name="Chen J."/>
            <person name="Zhu S."/>
            <person name="Lu R."/>
            <person name="Zhang X."/>
            <person name="Li P."/>
            <person name="Qiu J."/>
            <person name="Olsen K.M."/>
            <person name="Qiu Y."/>
        </authorList>
    </citation>
    <scope>NUCLEOTIDE SEQUENCE</scope>
    <source>
        <strain evidence="1">KIB01</strain>
    </source>
</reference>
<organism evidence="1 2">
    <name type="scientific">Dipteronia dyeriana</name>
    <dbReference type="NCBI Taxonomy" id="168575"/>
    <lineage>
        <taxon>Eukaryota</taxon>
        <taxon>Viridiplantae</taxon>
        <taxon>Streptophyta</taxon>
        <taxon>Embryophyta</taxon>
        <taxon>Tracheophyta</taxon>
        <taxon>Spermatophyta</taxon>
        <taxon>Magnoliopsida</taxon>
        <taxon>eudicotyledons</taxon>
        <taxon>Gunneridae</taxon>
        <taxon>Pentapetalae</taxon>
        <taxon>rosids</taxon>
        <taxon>malvids</taxon>
        <taxon>Sapindales</taxon>
        <taxon>Sapindaceae</taxon>
        <taxon>Hippocastanoideae</taxon>
        <taxon>Acereae</taxon>
        <taxon>Dipteronia</taxon>
    </lineage>
</organism>
<comment type="caution">
    <text evidence="1">The sequence shown here is derived from an EMBL/GenBank/DDBJ whole genome shotgun (WGS) entry which is preliminary data.</text>
</comment>
<sequence>MVFRGYQIAIEINDCDIIPKISEDIKGLLRSNSEVFLDKEASLLLFVSDRKFFCRIDSRMQSQKHCYLNYFNQLWSSTLKILEEKHLLLRRLMSWIKMLVKCC</sequence>
<evidence type="ECO:0000313" key="1">
    <source>
        <dbReference type="EMBL" id="KAK2650250.1"/>
    </source>
</evidence>
<proteinExistence type="predicted"/>
<gene>
    <name evidence="1" type="ORF">Ddye_017739</name>
</gene>
<dbReference type="EMBL" id="JANJYI010000005">
    <property type="protein sequence ID" value="KAK2650250.1"/>
    <property type="molecule type" value="Genomic_DNA"/>
</dbReference>
<keyword evidence="2" id="KW-1185">Reference proteome</keyword>
<protein>
    <submittedName>
        <fullName evidence="1">Uncharacterized protein</fullName>
    </submittedName>
</protein>
<dbReference type="Proteomes" id="UP001280121">
    <property type="component" value="Unassembled WGS sequence"/>
</dbReference>
<name>A0AAD9X1N8_9ROSI</name>
<dbReference type="AlphaFoldDB" id="A0AAD9X1N8"/>
<evidence type="ECO:0000313" key="2">
    <source>
        <dbReference type="Proteomes" id="UP001280121"/>
    </source>
</evidence>